<dbReference type="InterPro" id="IPR003329">
    <property type="entry name" value="Cytidylyl_trans"/>
</dbReference>
<evidence type="ECO:0008006" key="2">
    <source>
        <dbReference type="Google" id="ProtNLM"/>
    </source>
</evidence>
<dbReference type="Gene3D" id="3.90.550.10">
    <property type="entry name" value="Spore Coat Polysaccharide Biosynthesis Protein SpsA, Chain A"/>
    <property type="match status" value="1"/>
</dbReference>
<proteinExistence type="predicted"/>
<dbReference type="AlphaFoldDB" id="A0A0F9JHQ9"/>
<dbReference type="GO" id="GO:0008781">
    <property type="term" value="F:N-acylneuraminate cytidylyltransferase activity"/>
    <property type="evidence" value="ECO:0007669"/>
    <property type="project" value="TreeGrafter"/>
</dbReference>
<gene>
    <name evidence="1" type="ORF">LCGC14_1755830</name>
</gene>
<accession>A0A0F9JHQ9</accession>
<comment type="caution">
    <text evidence="1">The sequence shown here is derived from an EMBL/GenBank/DDBJ whole genome shotgun (WGS) entry which is preliminary data.</text>
</comment>
<sequence>MKTIAIIPAKSGPGKKNKNIDDFIGRPIISYSIEEAKKSKLFDMIHVSSDSAEIVSVAESLGADVSFMRPKCLSKNKTSLFSVVEWTLEKFKKRGEEFDNVFIIFPRSPLLCAIDFCKAYELYNKNSRECNIRVVSEAQSRIEKYFRCYDNILVPVDKKNKHINTENLNPAYYEVRAFSISPSDVFLKNKMHKDIAYKIPLIKAINVEIDENIILAEVLYKIMHG</sequence>
<dbReference type="SUPFAM" id="SSF53448">
    <property type="entry name" value="Nucleotide-diphospho-sugar transferases"/>
    <property type="match status" value="1"/>
</dbReference>
<evidence type="ECO:0000313" key="1">
    <source>
        <dbReference type="EMBL" id="KKM05271.1"/>
    </source>
</evidence>
<protein>
    <recommendedName>
        <fullName evidence="2">CMP-N-acetylneuraminic acid synthetase</fullName>
    </recommendedName>
</protein>
<dbReference type="Pfam" id="PF02348">
    <property type="entry name" value="CTP_transf_3"/>
    <property type="match status" value="1"/>
</dbReference>
<dbReference type="InterPro" id="IPR050793">
    <property type="entry name" value="CMP-NeuNAc_synthase"/>
</dbReference>
<dbReference type="InterPro" id="IPR029044">
    <property type="entry name" value="Nucleotide-diphossugar_trans"/>
</dbReference>
<dbReference type="PANTHER" id="PTHR21485">
    <property type="entry name" value="HAD SUPERFAMILY MEMBERS CMAS AND KDSC"/>
    <property type="match status" value="1"/>
</dbReference>
<dbReference type="EMBL" id="LAZR01016260">
    <property type="protein sequence ID" value="KKM05271.1"/>
    <property type="molecule type" value="Genomic_DNA"/>
</dbReference>
<organism evidence="1">
    <name type="scientific">marine sediment metagenome</name>
    <dbReference type="NCBI Taxonomy" id="412755"/>
    <lineage>
        <taxon>unclassified sequences</taxon>
        <taxon>metagenomes</taxon>
        <taxon>ecological metagenomes</taxon>
    </lineage>
</organism>
<dbReference type="PANTHER" id="PTHR21485:SF6">
    <property type="entry name" value="N-ACYLNEURAMINATE CYTIDYLYLTRANSFERASE-RELATED"/>
    <property type="match status" value="1"/>
</dbReference>
<reference evidence="1" key="1">
    <citation type="journal article" date="2015" name="Nature">
        <title>Complex archaea that bridge the gap between prokaryotes and eukaryotes.</title>
        <authorList>
            <person name="Spang A."/>
            <person name="Saw J.H."/>
            <person name="Jorgensen S.L."/>
            <person name="Zaremba-Niedzwiedzka K."/>
            <person name="Martijn J."/>
            <person name="Lind A.E."/>
            <person name="van Eijk R."/>
            <person name="Schleper C."/>
            <person name="Guy L."/>
            <person name="Ettema T.J."/>
        </authorList>
    </citation>
    <scope>NUCLEOTIDE SEQUENCE</scope>
</reference>
<name>A0A0F9JHQ9_9ZZZZ</name>